<dbReference type="Gene3D" id="3.90.1590.10">
    <property type="entry name" value="glutathione-dependent formaldehyde- activating enzyme (gfa)"/>
    <property type="match status" value="2"/>
</dbReference>
<dbReference type="EMBL" id="JAUJFL010000001">
    <property type="protein sequence ID" value="KAK2613300.1"/>
    <property type="molecule type" value="Genomic_DNA"/>
</dbReference>
<dbReference type="InterPro" id="IPR006913">
    <property type="entry name" value="CENP-V/GFA"/>
</dbReference>
<name>A0AAD9SN52_PHOAM</name>
<evidence type="ECO:0000313" key="7">
    <source>
        <dbReference type="Proteomes" id="UP001265746"/>
    </source>
</evidence>
<dbReference type="GO" id="GO:0046872">
    <property type="term" value="F:metal ion binding"/>
    <property type="evidence" value="ECO:0007669"/>
    <property type="project" value="UniProtKB-KW"/>
</dbReference>
<evidence type="ECO:0000313" key="6">
    <source>
        <dbReference type="EMBL" id="KAK2613300.1"/>
    </source>
</evidence>
<comment type="caution">
    <text evidence="6">The sequence shown here is derived from an EMBL/GenBank/DDBJ whole genome shotgun (WGS) entry which is preliminary data.</text>
</comment>
<dbReference type="GO" id="GO:0016846">
    <property type="term" value="F:carbon-sulfur lyase activity"/>
    <property type="evidence" value="ECO:0007669"/>
    <property type="project" value="InterPro"/>
</dbReference>
<proteinExistence type="inferred from homology"/>
<keyword evidence="2" id="KW-0479">Metal-binding</keyword>
<evidence type="ECO:0000256" key="2">
    <source>
        <dbReference type="ARBA" id="ARBA00022723"/>
    </source>
</evidence>
<reference evidence="6" key="1">
    <citation type="submission" date="2023-06" db="EMBL/GenBank/DDBJ databases">
        <authorList>
            <person name="Noh H."/>
        </authorList>
    </citation>
    <scope>NUCLEOTIDE SEQUENCE</scope>
    <source>
        <strain evidence="6">DUCC20226</strain>
    </source>
</reference>
<dbReference type="Proteomes" id="UP001265746">
    <property type="component" value="Unassembled WGS sequence"/>
</dbReference>
<dbReference type="Pfam" id="PF04828">
    <property type="entry name" value="GFA"/>
    <property type="match status" value="1"/>
</dbReference>
<sequence>MADANSAIKTLTASCYCKAVRFSVDVPTSKLPLPVHLCHCSICRYTHGTLCIFHTELPSGIVPKFIAPSSKSNLTGYKHAHAQAERFFCTTCGSHIGDQDIEAPEDAGPNAEKEWRVSISVFAEQGDHVFQIKTHCFTEGSTGGTGLFQFLPKIGDRQIRIFNPGPDSGWWSAGMKDEPPKQEFDADGNEVLRAGCHCGGVSFTIPRPTVPAVKHDPFISRYVSPTEERKWKAFLDVCDDCRINAGVHVVAWVPVPRALIQPPMPFGLAPYGTLKTYVSSEGTLRGFCGDCGATMIFSCDSRTPTPEQQIISVPAGVLRAPEGVLAEKWVTWRGCLANFKSGHRFDPHFANSLLEGLENWSTKQYGKPLIYSVD</sequence>
<accession>A0AAD9SN52</accession>
<dbReference type="PROSITE" id="PS51891">
    <property type="entry name" value="CENP_V_GFA"/>
    <property type="match status" value="1"/>
</dbReference>
<dbReference type="InterPro" id="IPR011057">
    <property type="entry name" value="Mss4-like_sf"/>
</dbReference>
<evidence type="ECO:0000256" key="1">
    <source>
        <dbReference type="ARBA" id="ARBA00005495"/>
    </source>
</evidence>
<keyword evidence="3" id="KW-0862">Zinc</keyword>
<evidence type="ECO:0000256" key="4">
    <source>
        <dbReference type="ARBA" id="ARBA00023239"/>
    </source>
</evidence>
<feature type="domain" description="CENP-V/GFA" evidence="5">
    <location>
        <begin position="11"/>
        <end position="131"/>
    </location>
</feature>
<evidence type="ECO:0000256" key="3">
    <source>
        <dbReference type="ARBA" id="ARBA00022833"/>
    </source>
</evidence>
<gene>
    <name evidence="6" type="ORF">N8I77_000221</name>
</gene>
<dbReference type="PANTHER" id="PTHR33337">
    <property type="entry name" value="GFA DOMAIN-CONTAINING PROTEIN"/>
    <property type="match status" value="1"/>
</dbReference>
<comment type="similarity">
    <text evidence="1">Belongs to the Gfa family.</text>
</comment>
<keyword evidence="4" id="KW-0456">Lyase</keyword>
<protein>
    <recommendedName>
        <fullName evidence="5">CENP-V/GFA domain-containing protein</fullName>
    </recommendedName>
</protein>
<keyword evidence="7" id="KW-1185">Reference proteome</keyword>
<organism evidence="6 7">
    <name type="scientific">Phomopsis amygdali</name>
    <name type="common">Fusicoccum amygdali</name>
    <dbReference type="NCBI Taxonomy" id="1214568"/>
    <lineage>
        <taxon>Eukaryota</taxon>
        <taxon>Fungi</taxon>
        <taxon>Dikarya</taxon>
        <taxon>Ascomycota</taxon>
        <taxon>Pezizomycotina</taxon>
        <taxon>Sordariomycetes</taxon>
        <taxon>Sordariomycetidae</taxon>
        <taxon>Diaporthales</taxon>
        <taxon>Diaporthaceae</taxon>
        <taxon>Diaporthe</taxon>
    </lineage>
</organism>
<evidence type="ECO:0000259" key="5">
    <source>
        <dbReference type="PROSITE" id="PS51891"/>
    </source>
</evidence>
<dbReference type="AlphaFoldDB" id="A0AAD9SN52"/>
<dbReference type="PANTHER" id="PTHR33337:SF31">
    <property type="entry name" value="DUF636 DOMAIN PROTEIN (AFU_ORTHOLOGUE AFUA_2G12650)"/>
    <property type="match status" value="1"/>
</dbReference>
<dbReference type="SUPFAM" id="SSF51316">
    <property type="entry name" value="Mss4-like"/>
    <property type="match status" value="2"/>
</dbReference>